<dbReference type="NCBIfam" id="TIGR00148">
    <property type="entry name" value="UbiD family decarboxylase"/>
    <property type="match status" value="1"/>
</dbReference>
<dbReference type="InterPro" id="IPR048304">
    <property type="entry name" value="UbiD_Rift_dom"/>
</dbReference>
<evidence type="ECO:0000259" key="3">
    <source>
        <dbReference type="Pfam" id="PF20695"/>
    </source>
</evidence>
<dbReference type="PANTHER" id="PTHR30108:SF21">
    <property type="entry name" value="4-HYDROXYBENZOATE DECARBOXYLASE"/>
    <property type="match status" value="1"/>
</dbReference>
<evidence type="ECO:0000259" key="2">
    <source>
        <dbReference type="Pfam" id="PF01977"/>
    </source>
</evidence>
<gene>
    <name evidence="5" type="ORF">CH341_01335</name>
</gene>
<organism evidence="5 6">
    <name type="scientific">Rhodoplanes roseus</name>
    <dbReference type="NCBI Taxonomy" id="29409"/>
    <lineage>
        <taxon>Bacteria</taxon>
        <taxon>Pseudomonadati</taxon>
        <taxon>Pseudomonadota</taxon>
        <taxon>Alphaproteobacteria</taxon>
        <taxon>Hyphomicrobiales</taxon>
        <taxon>Nitrobacteraceae</taxon>
        <taxon>Rhodoplanes</taxon>
    </lineage>
</organism>
<sequence>MAARFRDFLQRLVDAGELEHVTEAVDLRTVSARVGSSAKALWFDRVEGYDTAVVSGILGSRVRMGLCLDCDHRDIGRRFVDRIRDRCAPRIVSTSPVKEVIRIGDEVDLTALPVPLISTLDGGPYVTAGIGVSEDPEYGRNAGAYRLMIRTERETGVDMVSASDLKLFYERALKAGRPLPFAVAIGTHPSVMMAAAHMAPAGTDEFELAGGLAGESVELIKCETNNLLVPADSEIVLEGEILPIGWTEDEGRFGDFTGFVGPIKWNPVFRVNAVTHRRDAVYYALHMPDEVDYLVAPPLEGSAFAALATAGIVGQAVYAPQPSGCNFHLYAAIRKRPGEGRNAVLALMSLKRVKHVVVTDDDVDIFDPAAMERALAYRVRPAQDIVVWEGARGSHLDPSIQLQVGKGSLAPLTAKWGIDATIPEGSDLSEYEAIAYPFTDGITAGEADAPTPNDPARLADDIAAFLASPRHFSEVLATFASAHQRTIVKAWAVLRQAGRLGRETATGKYTIKAHRQEA</sequence>
<feature type="domain" description="3-octaprenyl-4-hydroxybenzoate carboxy-lyase-like Rift-related" evidence="2">
    <location>
        <begin position="92"/>
        <end position="285"/>
    </location>
</feature>
<dbReference type="EMBL" id="NPEX01000004">
    <property type="protein sequence ID" value="RAI45984.1"/>
    <property type="molecule type" value="Genomic_DNA"/>
</dbReference>
<dbReference type="InterPro" id="IPR049383">
    <property type="entry name" value="UbiD-like_N"/>
</dbReference>
<dbReference type="Pfam" id="PF20695">
    <property type="entry name" value="UbiD_N"/>
    <property type="match status" value="1"/>
</dbReference>
<evidence type="ECO:0000256" key="1">
    <source>
        <dbReference type="ARBA" id="ARBA00010021"/>
    </source>
</evidence>
<feature type="domain" description="3-octaprenyl-4-hydroxybenzoate carboxy-lyase-like C-terminal" evidence="4">
    <location>
        <begin position="314"/>
        <end position="420"/>
    </location>
</feature>
<evidence type="ECO:0008006" key="7">
    <source>
        <dbReference type="Google" id="ProtNLM"/>
    </source>
</evidence>
<dbReference type="OrthoDB" id="9809841at2"/>
<dbReference type="Proteomes" id="UP000249130">
    <property type="component" value="Unassembled WGS sequence"/>
</dbReference>
<dbReference type="Pfam" id="PF01977">
    <property type="entry name" value="UbiD"/>
    <property type="match status" value="1"/>
</dbReference>
<proteinExistence type="inferred from homology"/>
<accession>A0A327L774</accession>
<dbReference type="PANTHER" id="PTHR30108">
    <property type="entry name" value="3-OCTAPRENYL-4-HYDROXYBENZOATE CARBOXY-LYASE-RELATED"/>
    <property type="match status" value="1"/>
</dbReference>
<comment type="similarity">
    <text evidence="1">Belongs to the UbiD family.</text>
</comment>
<dbReference type="Gene3D" id="3.40.1670.10">
    <property type="entry name" value="UbiD C-terminal domain-like"/>
    <property type="match status" value="1"/>
</dbReference>
<dbReference type="AlphaFoldDB" id="A0A327L774"/>
<evidence type="ECO:0000313" key="6">
    <source>
        <dbReference type="Proteomes" id="UP000249130"/>
    </source>
</evidence>
<evidence type="ECO:0000259" key="4">
    <source>
        <dbReference type="Pfam" id="PF20696"/>
    </source>
</evidence>
<keyword evidence="6" id="KW-1185">Reference proteome</keyword>
<evidence type="ECO:0000313" key="5">
    <source>
        <dbReference type="EMBL" id="RAI45984.1"/>
    </source>
</evidence>
<dbReference type="RefSeq" id="WP_111417235.1">
    <property type="nucleotide sequence ID" value="NZ_NPEX01000004.1"/>
</dbReference>
<dbReference type="GO" id="GO:0016831">
    <property type="term" value="F:carboxy-lyase activity"/>
    <property type="evidence" value="ECO:0007669"/>
    <property type="project" value="InterPro"/>
</dbReference>
<comment type="caution">
    <text evidence="5">The sequence shown here is derived from an EMBL/GenBank/DDBJ whole genome shotgun (WGS) entry which is preliminary data.</text>
</comment>
<dbReference type="InterPro" id="IPR002830">
    <property type="entry name" value="UbiD"/>
</dbReference>
<dbReference type="Pfam" id="PF20696">
    <property type="entry name" value="UbiD_C"/>
    <property type="match status" value="1"/>
</dbReference>
<protein>
    <recommendedName>
        <fullName evidence="7">Carboxylyase</fullName>
    </recommendedName>
</protein>
<feature type="domain" description="3-octaprenyl-4-hydroxybenzoate carboxy-lyase-like N-terminal" evidence="3">
    <location>
        <begin position="10"/>
        <end position="83"/>
    </location>
</feature>
<dbReference type="InterPro" id="IPR049381">
    <property type="entry name" value="UbiD-like_C"/>
</dbReference>
<dbReference type="GO" id="GO:0005737">
    <property type="term" value="C:cytoplasm"/>
    <property type="evidence" value="ECO:0007669"/>
    <property type="project" value="TreeGrafter"/>
</dbReference>
<dbReference type="SUPFAM" id="SSF50475">
    <property type="entry name" value="FMN-binding split barrel"/>
    <property type="match status" value="1"/>
</dbReference>
<reference evidence="5 6" key="1">
    <citation type="submission" date="2017-07" db="EMBL/GenBank/DDBJ databases">
        <title>Draft Genome Sequences of Select Purple Nonsulfur Bacteria.</title>
        <authorList>
            <person name="Lasarre B."/>
            <person name="Mckinlay J.B."/>
        </authorList>
    </citation>
    <scope>NUCLEOTIDE SEQUENCE [LARGE SCALE GENOMIC DNA]</scope>
    <source>
        <strain evidence="5 6">DSM 5909</strain>
    </source>
</reference>
<name>A0A327L774_9BRAD</name>
<dbReference type="SUPFAM" id="SSF143968">
    <property type="entry name" value="UbiD C-terminal domain-like"/>
    <property type="match status" value="1"/>
</dbReference>